<dbReference type="SUPFAM" id="SSF51366">
    <property type="entry name" value="Ribulose-phoshate binding barrel"/>
    <property type="match status" value="1"/>
</dbReference>
<dbReference type="EC" id="5.1.3.-" evidence="3"/>
<dbReference type="AlphaFoldDB" id="A0A6N2U961"/>
<dbReference type="Gene3D" id="3.20.20.70">
    <property type="entry name" value="Aldolase class I"/>
    <property type="match status" value="1"/>
</dbReference>
<keyword evidence="2 3" id="KW-0413">Isomerase</keyword>
<dbReference type="Pfam" id="PF00834">
    <property type="entry name" value="Ribul_P_3_epim"/>
    <property type="match status" value="1"/>
</dbReference>
<evidence type="ECO:0000256" key="1">
    <source>
        <dbReference type="ARBA" id="ARBA00022723"/>
    </source>
</evidence>
<evidence type="ECO:0000313" key="3">
    <source>
        <dbReference type="EMBL" id="VYT13173.1"/>
    </source>
</evidence>
<dbReference type="PROSITE" id="PS51257">
    <property type="entry name" value="PROKAR_LIPOPROTEIN"/>
    <property type="match status" value="1"/>
</dbReference>
<dbReference type="InterPro" id="IPR000056">
    <property type="entry name" value="Ribul_P_3_epim-like"/>
</dbReference>
<dbReference type="EMBL" id="CACRSQ010000003">
    <property type="protein sequence ID" value="VYT13173.1"/>
    <property type="molecule type" value="Genomic_DNA"/>
</dbReference>
<dbReference type="PANTHER" id="PTHR11749">
    <property type="entry name" value="RIBULOSE-5-PHOSPHATE-3-EPIMERASE"/>
    <property type="match status" value="1"/>
</dbReference>
<gene>
    <name evidence="3" type="primary">alsE_2</name>
    <name evidence="3" type="ORF">ACLFYP115_01772</name>
</gene>
<dbReference type="CDD" id="cd00429">
    <property type="entry name" value="RPE"/>
    <property type="match status" value="1"/>
</dbReference>
<sequence>MRQLILNPPCVSASVSCMDLLHLKEQIVETEQSGISFFHYDMVDGKFNKCFILGDTLLEMMRSEVTLPIEAHLAAYNPDAYIERFAKLGADYIAVHYEAMEHPLKTFDLIRKFGAQPVLAFKCDTAPPDDFLALAKEVPWILKLTVNPGFSGQTMQQNSLGHIKEMRHRLSEAGMSVSIQADGNVNPSTVNTLYQAGADIFTGGTSGLFKSGHTVKENKEILLSVLHSQTNQYYHW</sequence>
<proteinExistence type="predicted"/>
<dbReference type="GO" id="GO:0016857">
    <property type="term" value="F:racemase and epimerase activity, acting on carbohydrates and derivatives"/>
    <property type="evidence" value="ECO:0007669"/>
    <property type="project" value="InterPro"/>
</dbReference>
<dbReference type="InterPro" id="IPR011060">
    <property type="entry name" value="RibuloseP-bd_barrel"/>
</dbReference>
<protein>
    <submittedName>
        <fullName evidence="3">D-allulose-6-phosphate 3-epimerase</fullName>
        <ecNumber evidence="3">5.1.3.-</ecNumber>
    </submittedName>
</protein>
<dbReference type="RefSeq" id="WP_022261096.1">
    <property type="nucleotide sequence ID" value="NZ_BAABRZ010000001.1"/>
</dbReference>
<evidence type="ECO:0000256" key="2">
    <source>
        <dbReference type="ARBA" id="ARBA00023235"/>
    </source>
</evidence>
<name>A0A6N2U961_9FIRM</name>
<dbReference type="GeneID" id="69470520"/>
<accession>A0A6N2U961</accession>
<reference evidence="3" key="1">
    <citation type="submission" date="2019-11" db="EMBL/GenBank/DDBJ databases">
        <authorList>
            <person name="Feng L."/>
        </authorList>
    </citation>
    <scope>NUCLEOTIDE SEQUENCE</scope>
    <source>
        <strain evidence="3">AcaccaeLFYP115</strain>
    </source>
</reference>
<keyword evidence="1" id="KW-0479">Metal-binding</keyword>
<dbReference type="InterPro" id="IPR013785">
    <property type="entry name" value="Aldolase_TIM"/>
</dbReference>
<dbReference type="GO" id="GO:0046872">
    <property type="term" value="F:metal ion binding"/>
    <property type="evidence" value="ECO:0007669"/>
    <property type="project" value="UniProtKB-KW"/>
</dbReference>
<dbReference type="GO" id="GO:0005975">
    <property type="term" value="P:carbohydrate metabolic process"/>
    <property type="evidence" value="ECO:0007669"/>
    <property type="project" value="InterPro"/>
</dbReference>
<organism evidence="3">
    <name type="scientific">Anaerostipes caccae</name>
    <dbReference type="NCBI Taxonomy" id="105841"/>
    <lineage>
        <taxon>Bacteria</taxon>
        <taxon>Bacillati</taxon>
        <taxon>Bacillota</taxon>
        <taxon>Clostridia</taxon>
        <taxon>Lachnospirales</taxon>
        <taxon>Lachnospiraceae</taxon>
        <taxon>Anaerostipes</taxon>
    </lineage>
</organism>